<dbReference type="Proteomes" id="UP000467637">
    <property type="component" value="Unassembled WGS sequence"/>
</dbReference>
<feature type="domain" description="Glycoside hydrolase family 31 TIM barrel" evidence="3">
    <location>
        <begin position="402"/>
        <end position="715"/>
    </location>
</feature>
<dbReference type="Pfam" id="PF13802">
    <property type="entry name" value="Gal_mutarotas_2"/>
    <property type="match status" value="1"/>
</dbReference>
<dbReference type="EMBL" id="WSEM01000008">
    <property type="protein sequence ID" value="MVQ34871.1"/>
    <property type="molecule type" value="Genomic_DNA"/>
</dbReference>
<feature type="domain" description="Glycosyl hydrolase family 31 C-terminal" evidence="6">
    <location>
        <begin position="723"/>
        <end position="814"/>
    </location>
</feature>
<feature type="domain" description="DUF5110" evidence="5">
    <location>
        <begin position="833"/>
        <end position="887"/>
    </location>
</feature>
<dbReference type="InterPro" id="IPR048395">
    <property type="entry name" value="Glyco_hydro_31_C"/>
</dbReference>
<comment type="similarity">
    <text evidence="1 2">Belongs to the glycosyl hydrolase 31 family.</text>
</comment>
<organism evidence="7 8">
    <name type="scientific">Paenibacillus anseongense</name>
    <dbReference type="NCBI Taxonomy" id="2682845"/>
    <lineage>
        <taxon>Bacteria</taxon>
        <taxon>Bacillati</taxon>
        <taxon>Bacillota</taxon>
        <taxon>Bacilli</taxon>
        <taxon>Bacillales</taxon>
        <taxon>Paenibacillaceae</taxon>
        <taxon>Paenibacillus</taxon>
    </lineage>
</organism>
<comment type="caution">
    <text evidence="7">The sequence shown here is derived from an EMBL/GenBank/DDBJ whole genome shotgun (WGS) entry which is preliminary data.</text>
</comment>
<dbReference type="InterPro" id="IPR000322">
    <property type="entry name" value="Glyco_hydro_31_TIM"/>
</dbReference>
<name>A0ABW9U5Y6_9BACL</name>
<keyword evidence="2" id="KW-0326">Glycosidase</keyword>
<evidence type="ECO:0000256" key="1">
    <source>
        <dbReference type="ARBA" id="ARBA00007806"/>
    </source>
</evidence>
<dbReference type="InterPro" id="IPR011013">
    <property type="entry name" value="Gal_mutarotase_sf_dom"/>
</dbReference>
<dbReference type="Pfam" id="PF21365">
    <property type="entry name" value="Glyco_hydro_31_3rd"/>
    <property type="match status" value="1"/>
</dbReference>
<evidence type="ECO:0000259" key="4">
    <source>
        <dbReference type="Pfam" id="PF13802"/>
    </source>
</evidence>
<feature type="domain" description="Glycoside hydrolase family 31 N-terminal" evidence="4">
    <location>
        <begin position="200"/>
        <end position="359"/>
    </location>
</feature>
<sequence>MHTAIKLEWLSGLSRDVQNKLSVLEKIITSNIRSVKKIDLDSGASLTSEAQELNEANWFYARFTLSDIDKQSLTSVQHVSLDFGLFANLRKVSIYLNGIEIGKSNNYGSECTFVVPSRMLLESSSHSLLAVVTDSVQLQTWIKGRGMELHTPEGFISMLHELPSTLRLVAKDGLGHVTGIRREDSLIVIDFNSGSHGVLQAWSQGVFRFTLNQPTDPSQRPLIDELCLDELDQHLQEEEWGEIEERYGDYIIPFQKLTIRVTSKPFALTVQDAENRVVFRQGSSGLINGQIVGAAIDLAPDEHIFGLGKNATPTMDKRGQREDIWVNHDWITCDIPVPYYISTRGYGLYMNNSYHSIFDMGKLVPNQAIAWAMGGKLDYFFLYGPDPKQIVSSYTAITGRSKMIPRWTFGYMQSKTGIDTTELSINAIQKFKQNDIPIDVYCIDPAWQNDMCDLQWDKQNFPDPALFMDFLKENDIKLMLWTTPFVNQSCGKFEEGVRESFFCVDKDGAFYPIVWWKGFGAGLLDFSQPLAVDWWRQQLRPLLEIGVDALKIDGGDGGEVPATIYDATGHSGSEFHNLYPVYFAKSIYESMLRERPNVRPVVWERTGFVGSGKYPCSWGGDQNGDFEGTRVLIKAGQGAGLMGIPFWSHDMGGFGECPGMTEEYLLRSFQWGLWSPLSRAHGPRSNPWAYSEMATDIVRDSIKLRYRLLPYLYSLSYETVQTGIPMMRAMMLEYPWDPEAYKADYQYFLGSNFLVAPIYEESGHELYTAVRDVYLPEGEWIDYWTDDVYQGKQTICYEAIREIIPIFVRKGAIIPYIKQINNTSDYRGDRYDIQLYPSETETSFNLYHDDGVSLHYKHGAYDLIRLSCRKEKDQVIVTLTTEHHGMLDECPTIDFNLIIHDSGMTYRPSTITFEKGTTREIILTADF</sequence>
<dbReference type="SUPFAM" id="SSF51011">
    <property type="entry name" value="Glycosyl hydrolase domain"/>
    <property type="match status" value="1"/>
</dbReference>
<evidence type="ECO:0000259" key="6">
    <source>
        <dbReference type="Pfam" id="PF21365"/>
    </source>
</evidence>
<gene>
    <name evidence="7" type="ORF">GON05_09395</name>
</gene>
<reference evidence="7 8" key="1">
    <citation type="submission" date="2019-12" db="EMBL/GenBank/DDBJ databases">
        <authorList>
            <person name="Huq M.A."/>
        </authorList>
    </citation>
    <scope>NUCLEOTIDE SEQUENCE [LARGE SCALE GENOMIC DNA]</scope>
    <source>
        <strain evidence="7 8">MAH-34</strain>
    </source>
</reference>
<dbReference type="InterPro" id="IPR051816">
    <property type="entry name" value="Glycosyl_Hydrolase_31"/>
</dbReference>
<dbReference type="PANTHER" id="PTHR43863">
    <property type="entry name" value="HYDROLASE, PUTATIVE (AFU_ORTHOLOGUE AFUA_1G03140)-RELATED"/>
    <property type="match status" value="1"/>
</dbReference>
<evidence type="ECO:0000313" key="7">
    <source>
        <dbReference type="EMBL" id="MVQ34871.1"/>
    </source>
</evidence>
<dbReference type="SUPFAM" id="SSF51445">
    <property type="entry name" value="(Trans)glycosidases"/>
    <property type="match status" value="1"/>
</dbReference>
<dbReference type="InterPro" id="IPR017853">
    <property type="entry name" value="GH"/>
</dbReference>
<dbReference type="Gene3D" id="2.60.40.1180">
    <property type="entry name" value="Golgi alpha-mannosidase II"/>
    <property type="match status" value="2"/>
</dbReference>
<keyword evidence="8" id="KW-1185">Reference proteome</keyword>
<dbReference type="Pfam" id="PF17137">
    <property type="entry name" value="DUF5110"/>
    <property type="match status" value="1"/>
</dbReference>
<dbReference type="Gene3D" id="2.60.40.1760">
    <property type="entry name" value="glycosyl hydrolase (family 31)"/>
    <property type="match status" value="1"/>
</dbReference>
<accession>A0ABW9U5Y6</accession>
<dbReference type="InterPro" id="IPR013780">
    <property type="entry name" value="Glyco_hydro_b"/>
</dbReference>
<dbReference type="Pfam" id="PF01055">
    <property type="entry name" value="Glyco_hydro_31_2nd"/>
    <property type="match status" value="1"/>
</dbReference>
<dbReference type="PANTHER" id="PTHR43863:SF2">
    <property type="entry name" value="MALTASE-GLUCOAMYLASE"/>
    <property type="match status" value="1"/>
</dbReference>
<evidence type="ECO:0000313" key="8">
    <source>
        <dbReference type="Proteomes" id="UP000467637"/>
    </source>
</evidence>
<evidence type="ECO:0000259" key="3">
    <source>
        <dbReference type="Pfam" id="PF01055"/>
    </source>
</evidence>
<dbReference type="SUPFAM" id="SSF74650">
    <property type="entry name" value="Galactose mutarotase-like"/>
    <property type="match status" value="1"/>
</dbReference>
<proteinExistence type="inferred from homology"/>
<protein>
    <submittedName>
        <fullName evidence="7">DUF5110 domain-containing protein</fullName>
    </submittedName>
</protein>
<dbReference type="RefSeq" id="WP_157318912.1">
    <property type="nucleotide sequence ID" value="NZ_WSEM01000008.1"/>
</dbReference>
<dbReference type="Gene3D" id="3.20.20.80">
    <property type="entry name" value="Glycosidases"/>
    <property type="match status" value="1"/>
</dbReference>
<dbReference type="CDD" id="cd14752">
    <property type="entry name" value="GH31_N"/>
    <property type="match status" value="1"/>
</dbReference>
<evidence type="ECO:0000256" key="2">
    <source>
        <dbReference type="RuleBase" id="RU361185"/>
    </source>
</evidence>
<evidence type="ECO:0000259" key="5">
    <source>
        <dbReference type="Pfam" id="PF17137"/>
    </source>
</evidence>
<keyword evidence="2" id="KW-0378">Hydrolase</keyword>
<dbReference type="InterPro" id="IPR025887">
    <property type="entry name" value="Glyco_hydro_31_N_dom"/>
</dbReference>
<dbReference type="InterPro" id="IPR033403">
    <property type="entry name" value="DUF5110"/>
</dbReference>